<dbReference type="PANTHER" id="PTHR35851">
    <property type="entry name" value="CELL DIVISION PROTEIN FTSQ"/>
    <property type="match status" value="1"/>
</dbReference>
<dbReference type="InterPro" id="IPR013685">
    <property type="entry name" value="POTRA_FtsQ_type"/>
</dbReference>
<keyword evidence="4 9" id="KW-0132">Cell division</keyword>
<dbReference type="GO" id="GO:0090529">
    <property type="term" value="P:cell septum assembly"/>
    <property type="evidence" value="ECO:0007669"/>
    <property type="project" value="InterPro"/>
</dbReference>
<evidence type="ECO:0000256" key="5">
    <source>
        <dbReference type="ARBA" id="ARBA00022692"/>
    </source>
</evidence>
<evidence type="ECO:0000313" key="12">
    <source>
        <dbReference type="Proteomes" id="UP000060132"/>
    </source>
</evidence>
<keyword evidence="7 9" id="KW-0472">Membrane</keyword>
<reference evidence="11 12" key="1">
    <citation type="journal article" date="2015" name="PLoS Negl. Trop. Dis.">
        <title>Haemophilus ducreyi Cutaneous Ulcer Strains Are Nearly Identical to Class I Genital Ulcer Strains.</title>
        <authorList>
            <person name="Gangaiah D."/>
            <person name="Webb K.M."/>
            <person name="Humphreys T.L."/>
            <person name="Fortney K.R."/>
            <person name="Toh E."/>
            <person name="Tai A."/>
            <person name="Katz S.S."/>
            <person name="Pillay A."/>
            <person name="Chen C.Y."/>
            <person name="Roberts S.A."/>
            <person name="Munson R.S.Jr."/>
            <person name="Spinola S.M."/>
        </authorList>
    </citation>
    <scope>NUCLEOTIDE SEQUENCE [LARGE SCALE GENOMIC DNA]</scope>
    <source>
        <strain evidence="12">CLU2</strain>
    </source>
</reference>
<dbReference type="InterPro" id="IPR045335">
    <property type="entry name" value="FtsQ_C_sf"/>
</dbReference>
<dbReference type="RefSeq" id="WP_010944768.1">
    <property type="nucleotide sequence ID" value="NZ_CP011218.1"/>
</dbReference>
<sequence>MVSSSRKKTTSSVRFKPSYTKSTASFNRLVFINPLIMLLLMISGFFIYTHWQSWLESLDKTPIRSFALTHKTRFTHNADIREKLSIEPALKGYFGQDIQLIKQKLLEMPWVKDTIVHKLYPDRLSITLLEHNPVALWNNSQLLSDQGIVFSVPKGRIDKNDLPILYGPDTEGKIVLDAWNKIKADLKARNLDLYSVMVDKRGSWTIKLSNNIELRLGRGKWSPKIDRFVTIFPEIDIPEGQKLAYVDLRYEHGAAVGFIPINK</sequence>
<dbReference type="HAMAP" id="MF_00911">
    <property type="entry name" value="FtsQ_subfam"/>
    <property type="match status" value="1"/>
</dbReference>
<protein>
    <recommendedName>
        <fullName evidence="9">Cell division protein FtsQ</fullName>
    </recommendedName>
</protein>
<dbReference type="InterPro" id="IPR034746">
    <property type="entry name" value="POTRA"/>
</dbReference>
<dbReference type="Pfam" id="PF08478">
    <property type="entry name" value="POTRA_1"/>
    <property type="match status" value="1"/>
</dbReference>
<dbReference type="Gene3D" id="3.10.20.310">
    <property type="entry name" value="membrane protein fhac"/>
    <property type="match status" value="1"/>
</dbReference>
<dbReference type="EMBL" id="CP011219">
    <property type="protein sequence ID" value="AKO32215.1"/>
    <property type="molecule type" value="Genomic_DNA"/>
</dbReference>
<keyword evidence="3 9" id="KW-0997">Cell inner membrane</keyword>
<keyword evidence="6 9" id="KW-1133">Transmembrane helix</keyword>
<name>A0AAC8ZAG6_HAEDC</name>
<proteinExistence type="inferred from homology"/>
<comment type="subcellular location">
    <subcellularLocation>
        <location evidence="9">Cell inner membrane</location>
        <topology evidence="9">Single-pass type II membrane protein</topology>
    </subcellularLocation>
    <subcellularLocation>
        <location evidence="1">Membrane</location>
    </subcellularLocation>
    <text evidence="9">Localizes to the division septum.</text>
</comment>
<feature type="domain" description="POTRA" evidence="10">
    <location>
        <begin position="61"/>
        <end position="131"/>
    </location>
</feature>
<keyword evidence="5 9" id="KW-0812">Transmembrane</keyword>
<dbReference type="GO" id="GO:0043093">
    <property type="term" value="P:FtsZ-dependent cytokinesis"/>
    <property type="evidence" value="ECO:0007669"/>
    <property type="project" value="UniProtKB-UniRule"/>
</dbReference>
<evidence type="ECO:0000256" key="2">
    <source>
        <dbReference type="ARBA" id="ARBA00022475"/>
    </source>
</evidence>
<keyword evidence="2 9" id="KW-1003">Cell membrane</keyword>
<keyword evidence="8 9" id="KW-0131">Cell cycle</keyword>
<feature type="transmembrane region" description="Helical" evidence="9">
    <location>
        <begin position="29"/>
        <end position="51"/>
    </location>
</feature>
<dbReference type="Pfam" id="PF03799">
    <property type="entry name" value="FtsQ_DivIB_C"/>
    <property type="match status" value="1"/>
</dbReference>
<dbReference type="PROSITE" id="PS51779">
    <property type="entry name" value="POTRA"/>
    <property type="match status" value="1"/>
</dbReference>
<dbReference type="AlphaFoldDB" id="A0AAC8ZAG6"/>
<evidence type="ECO:0000256" key="3">
    <source>
        <dbReference type="ARBA" id="ARBA00022519"/>
    </source>
</evidence>
<dbReference type="InterPro" id="IPR026579">
    <property type="entry name" value="FtsQ"/>
</dbReference>
<dbReference type="GO" id="GO:0032153">
    <property type="term" value="C:cell division site"/>
    <property type="evidence" value="ECO:0007669"/>
    <property type="project" value="UniProtKB-UniRule"/>
</dbReference>
<comment type="function">
    <text evidence="9">Essential cell division protein. May link together the upstream cell division proteins, which are predominantly cytoplasmic, with the downstream cell division proteins, which are predominantly periplasmic. May control correct divisome assembly.</text>
</comment>
<dbReference type="Proteomes" id="UP000060132">
    <property type="component" value="Chromosome"/>
</dbReference>
<gene>
    <name evidence="9" type="primary">ftsQ</name>
    <name evidence="11" type="ORF">RZ57_03235</name>
</gene>
<evidence type="ECO:0000256" key="7">
    <source>
        <dbReference type="ARBA" id="ARBA00023136"/>
    </source>
</evidence>
<evidence type="ECO:0000256" key="8">
    <source>
        <dbReference type="ARBA" id="ARBA00023306"/>
    </source>
</evidence>
<comment type="subunit">
    <text evidence="9">Part of a complex composed of FtsB, FtsL and FtsQ.</text>
</comment>
<evidence type="ECO:0000256" key="6">
    <source>
        <dbReference type="ARBA" id="ARBA00022989"/>
    </source>
</evidence>
<dbReference type="InterPro" id="IPR005548">
    <property type="entry name" value="Cell_div_FtsQ/DivIB_C"/>
</dbReference>
<evidence type="ECO:0000259" key="10">
    <source>
        <dbReference type="PROSITE" id="PS51779"/>
    </source>
</evidence>
<comment type="similarity">
    <text evidence="9">Belongs to the FtsQ/DivIB family. FtsQ subfamily.</text>
</comment>
<evidence type="ECO:0000313" key="11">
    <source>
        <dbReference type="EMBL" id="AKO32215.1"/>
    </source>
</evidence>
<dbReference type="GO" id="GO:0005886">
    <property type="term" value="C:plasma membrane"/>
    <property type="evidence" value="ECO:0007669"/>
    <property type="project" value="UniProtKB-SubCell"/>
</dbReference>
<evidence type="ECO:0000256" key="9">
    <source>
        <dbReference type="HAMAP-Rule" id="MF_00911"/>
    </source>
</evidence>
<dbReference type="PANTHER" id="PTHR35851:SF1">
    <property type="entry name" value="CELL DIVISION PROTEIN FTSQ"/>
    <property type="match status" value="1"/>
</dbReference>
<accession>A0AAC8ZAG6</accession>
<evidence type="ECO:0000256" key="1">
    <source>
        <dbReference type="ARBA" id="ARBA00004370"/>
    </source>
</evidence>
<dbReference type="OMA" id="YGPDTEG"/>
<evidence type="ECO:0000256" key="4">
    <source>
        <dbReference type="ARBA" id="ARBA00022618"/>
    </source>
</evidence>
<organism evidence="11 12">
    <name type="scientific">Haemophilus ducreyi</name>
    <dbReference type="NCBI Taxonomy" id="730"/>
    <lineage>
        <taxon>Bacteria</taxon>
        <taxon>Pseudomonadati</taxon>
        <taxon>Pseudomonadota</taxon>
        <taxon>Gammaproteobacteria</taxon>
        <taxon>Pasteurellales</taxon>
        <taxon>Pasteurellaceae</taxon>
        <taxon>Haemophilus</taxon>
    </lineage>
</organism>
<dbReference type="Gene3D" id="3.40.50.11690">
    <property type="entry name" value="Cell division protein FtsQ/DivIB"/>
    <property type="match status" value="1"/>
</dbReference>